<dbReference type="SMART" id="SM01232">
    <property type="entry name" value="H2TH"/>
    <property type="match status" value="1"/>
</dbReference>
<evidence type="ECO:0000313" key="18">
    <source>
        <dbReference type="Proteomes" id="UP000326554"/>
    </source>
</evidence>
<dbReference type="PROSITE" id="PS51066">
    <property type="entry name" value="ZF_FPG_2"/>
    <property type="match status" value="1"/>
</dbReference>
<evidence type="ECO:0000256" key="2">
    <source>
        <dbReference type="ARBA" id="ARBA00001947"/>
    </source>
</evidence>
<protein>
    <submittedName>
        <fullName evidence="17">Fpg/Nei family DNA glycosylase</fullName>
    </submittedName>
</protein>
<dbReference type="SUPFAM" id="SSF46946">
    <property type="entry name" value="S13-like H2TH domain"/>
    <property type="match status" value="1"/>
</dbReference>
<keyword evidence="4" id="KW-0479">Metal-binding</keyword>
<dbReference type="EMBL" id="VYQE01000004">
    <property type="protein sequence ID" value="KAA9007029.1"/>
    <property type="molecule type" value="Genomic_DNA"/>
</dbReference>
<keyword evidence="11" id="KW-0456">Lyase</keyword>
<dbReference type="GO" id="GO:0008534">
    <property type="term" value="F:oxidized purine nucleobase lesion DNA N-glycosylase activity"/>
    <property type="evidence" value="ECO:0007669"/>
    <property type="project" value="UniProtKB-EC"/>
</dbReference>
<evidence type="ECO:0000256" key="7">
    <source>
        <dbReference type="ARBA" id="ARBA00022801"/>
    </source>
</evidence>
<dbReference type="InterPro" id="IPR000214">
    <property type="entry name" value="Znf_DNA_glyclase/AP_lyase"/>
</dbReference>
<gene>
    <name evidence="17" type="ORF">F3S47_14795</name>
</gene>
<evidence type="ECO:0000256" key="8">
    <source>
        <dbReference type="ARBA" id="ARBA00022833"/>
    </source>
</evidence>
<comment type="catalytic activity">
    <reaction evidence="1">
        <text>Hydrolysis of DNA containing ring-opened 7-methylguanine residues, releasing 2,6-diamino-4-hydroxy-5-(N-methyl)formamidopyrimidine.</text>
        <dbReference type="EC" id="3.2.2.23"/>
    </reaction>
</comment>
<keyword evidence="6 14" id="KW-0863">Zinc-finger</keyword>
<evidence type="ECO:0000256" key="5">
    <source>
        <dbReference type="ARBA" id="ARBA00022763"/>
    </source>
</evidence>
<evidence type="ECO:0000256" key="11">
    <source>
        <dbReference type="ARBA" id="ARBA00023239"/>
    </source>
</evidence>
<comment type="caution">
    <text evidence="17">The sequence shown here is derived from an EMBL/GenBank/DDBJ whole genome shotgun (WGS) entry which is preliminary data.</text>
</comment>
<comment type="similarity">
    <text evidence="3">Belongs to the FPG family.</text>
</comment>
<evidence type="ECO:0000259" key="15">
    <source>
        <dbReference type="PROSITE" id="PS51066"/>
    </source>
</evidence>
<dbReference type="GO" id="GO:0008270">
    <property type="term" value="F:zinc ion binding"/>
    <property type="evidence" value="ECO:0007669"/>
    <property type="project" value="UniProtKB-KW"/>
</dbReference>
<evidence type="ECO:0000256" key="6">
    <source>
        <dbReference type="ARBA" id="ARBA00022771"/>
    </source>
</evidence>
<dbReference type="SUPFAM" id="SSF57716">
    <property type="entry name" value="Glucocorticoid receptor-like (DNA-binding domain)"/>
    <property type="match status" value="1"/>
</dbReference>
<evidence type="ECO:0000256" key="14">
    <source>
        <dbReference type="PROSITE-ProRule" id="PRU00391"/>
    </source>
</evidence>
<dbReference type="Pfam" id="PF01149">
    <property type="entry name" value="Fapy_DNA_glyco"/>
    <property type="match status" value="1"/>
</dbReference>
<dbReference type="Pfam" id="PF06831">
    <property type="entry name" value="H2TH"/>
    <property type="match status" value="1"/>
</dbReference>
<dbReference type="GO" id="GO:0003684">
    <property type="term" value="F:damaged DNA binding"/>
    <property type="evidence" value="ECO:0007669"/>
    <property type="project" value="InterPro"/>
</dbReference>
<dbReference type="RefSeq" id="WP_150446048.1">
    <property type="nucleotide sequence ID" value="NZ_VYQE01000004.1"/>
</dbReference>
<dbReference type="Gene3D" id="3.20.190.10">
    <property type="entry name" value="MutM-like, N-terminal"/>
    <property type="match status" value="1"/>
</dbReference>
<dbReference type="InterPro" id="IPR035937">
    <property type="entry name" value="FPG_N"/>
</dbReference>
<accession>A0A5J5GFM6</accession>
<dbReference type="SUPFAM" id="SSF81624">
    <property type="entry name" value="N-terminal domain of MutM-like DNA repair proteins"/>
    <property type="match status" value="1"/>
</dbReference>
<dbReference type="Gene3D" id="1.10.8.50">
    <property type="match status" value="1"/>
</dbReference>
<keyword evidence="5" id="KW-0227">DNA damage</keyword>
<dbReference type="InterPro" id="IPR015886">
    <property type="entry name" value="H2TH_FPG"/>
</dbReference>
<dbReference type="PANTHER" id="PTHR22993:SF9">
    <property type="entry name" value="FORMAMIDOPYRIMIDINE-DNA GLYCOSYLASE"/>
    <property type="match status" value="1"/>
</dbReference>
<evidence type="ECO:0000256" key="13">
    <source>
        <dbReference type="ARBA" id="ARBA00023295"/>
    </source>
</evidence>
<name>A0A5J5GFM6_9RHOB</name>
<feature type="domain" description="Formamidopyrimidine-DNA glycosylase catalytic" evidence="16">
    <location>
        <begin position="2"/>
        <end position="115"/>
    </location>
</feature>
<dbReference type="InterPro" id="IPR010979">
    <property type="entry name" value="Ribosomal_uS13-like_H2TH"/>
</dbReference>
<keyword evidence="8" id="KW-0862">Zinc</keyword>
<keyword evidence="18" id="KW-1185">Reference proteome</keyword>
<dbReference type="Pfam" id="PF06827">
    <property type="entry name" value="zf-FPG_IleRS"/>
    <property type="match status" value="1"/>
</dbReference>
<evidence type="ECO:0000256" key="4">
    <source>
        <dbReference type="ARBA" id="ARBA00022723"/>
    </source>
</evidence>
<keyword evidence="7" id="KW-0378">Hydrolase</keyword>
<keyword evidence="10" id="KW-0234">DNA repair</keyword>
<dbReference type="PANTHER" id="PTHR22993">
    <property type="entry name" value="FORMAMIDOPYRIMIDINE-DNA GLYCOSYLASE"/>
    <property type="match status" value="1"/>
</dbReference>
<dbReference type="GO" id="GO:0003906">
    <property type="term" value="F:DNA-(apurinic or apyrimidinic site) endonuclease activity"/>
    <property type="evidence" value="ECO:0007669"/>
    <property type="project" value="InterPro"/>
</dbReference>
<evidence type="ECO:0000256" key="9">
    <source>
        <dbReference type="ARBA" id="ARBA00023125"/>
    </source>
</evidence>
<evidence type="ECO:0000256" key="12">
    <source>
        <dbReference type="ARBA" id="ARBA00023268"/>
    </source>
</evidence>
<organism evidence="17 18">
    <name type="scientific">Histidinibacterium aquaticum</name>
    <dbReference type="NCBI Taxonomy" id="2613962"/>
    <lineage>
        <taxon>Bacteria</taxon>
        <taxon>Pseudomonadati</taxon>
        <taxon>Pseudomonadota</taxon>
        <taxon>Alphaproteobacteria</taxon>
        <taxon>Rhodobacterales</taxon>
        <taxon>Paracoccaceae</taxon>
        <taxon>Histidinibacterium</taxon>
    </lineage>
</organism>
<dbReference type="GO" id="GO:0016829">
    <property type="term" value="F:lyase activity"/>
    <property type="evidence" value="ECO:0007669"/>
    <property type="project" value="UniProtKB-KW"/>
</dbReference>
<dbReference type="SMART" id="SM00898">
    <property type="entry name" value="Fapy_DNA_glyco"/>
    <property type="match status" value="1"/>
</dbReference>
<dbReference type="PROSITE" id="PS51068">
    <property type="entry name" value="FPG_CAT"/>
    <property type="match status" value="1"/>
</dbReference>
<dbReference type="AlphaFoldDB" id="A0A5J5GFM6"/>
<reference evidence="17 18" key="1">
    <citation type="submission" date="2019-09" db="EMBL/GenBank/DDBJ databases">
        <authorList>
            <person name="Park J.-S."/>
            <person name="Choi H.-J."/>
        </authorList>
    </citation>
    <scope>NUCLEOTIDE SEQUENCE [LARGE SCALE GENOMIC DNA]</scope>
    <source>
        <strain evidence="17 18">176SS1-4</strain>
    </source>
</reference>
<evidence type="ECO:0000256" key="1">
    <source>
        <dbReference type="ARBA" id="ARBA00001668"/>
    </source>
</evidence>
<evidence type="ECO:0000259" key="16">
    <source>
        <dbReference type="PROSITE" id="PS51068"/>
    </source>
</evidence>
<dbReference type="InterPro" id="IPR012319">
    <property type="entry name" value="FPG_cat"/>
</dbReference>
<evidence type="ECO:0000256" key="3">
    <source>
        <dbReference type="ARBA" id="ARBA00009409"/>
    </source>
</evidence>
<dbReference type="InterPro" id="IPR010663">
    <property type="entry name" value="Znf_FPG/IleRS"/>
</dbReference>
<comment type="cofactor">
    <cofactor evidence="2">
        <name>Zn(2+)</name>
        <dbReference type="ChEBI" id="CHEBI:29105"/>
    </cofactor>
</comment>
<sequence>MPELPECEQNRRRVEAGALNRTITAVRLGNDTKSVDLPGAEERSRFEGRQFTEARRHGKAIFAGSATGPWIAVSLGMTGSLRVWDEADGPPDYTRITFEFEGGARLGFRCPRKLGSVTVIEDPDRYIEETGLGPDALEASAETLADRLGTGKGAIKSALMSQKKIAGIGNLWSDEALFQCGIAPDAETGSLSDDQRLKLTRTAQDVMQTILDIDTDYSRIPDDWLKPHRTAGADCPRCGGTIEKMTVGGRTAHYCNRHQAAG</sequence>
<evidence type="ECO:0000313" key="17">
    <source>
        <dbReference type="EMBL" id="KAA9007029.1"/>
    </source>
</evidence>
<keyword evidence="12" id="KW-0511">Multifunctional enzyme</keyword>
<evidence type="ECO:0000256" key="10">
    <source>
        <dbReference type="ARBA" id="ARBA00023204"/>
    </source>
</evidence>
<dbReference type="GO" id="GO:0006284">
    <property type="term" value="P:base-excision repair"/>
    <property type="evidence" value="ECO:0007669"/>
    <property type="project" value="InterPro"/>
</dbReference>
<keyword evidence="13" id="KW-0326">Glycosidase</keyword>
<keyword evidence="9" id="KW-0238">DNA-binding</keyword>
<dbReference type="Proteomes" id="UP000326554">
    <property type="component" value="Unassembled WGS sequence"/>
</dbReference>
<proteinExistence type="inferred from homology"/>
<feature type="domain" description="FPG-type" evidence="15">
    <location>
        <begin position="226"/>
        <end position="260"/>
    </location>
</feature>